<evidence type="ECO:0000313" key="2">
    <source>
        <dbReference type="EMBL" id="KAK5050034.1"/>
    </source>
</evidence>
<proteinExistence type="predicted"/>
<feature type="compositionally biased region" description="Low complexity" evidence="1">
    <location>
        <begin position="319"/>
        <end position="330"/>
    </location>
</feature>
<reference evidence="2 3" key="1">
    <citation type="submission" date="2023-08" db="EMBL/GenBank/DDBJ databases">
        <title>Black Yeasts Isolated from many extreme environments.</title>
        <authorList>
            <person name="Coleine C."/>
            <person name="Stajich J.E."/>
            <person name="Selbmann L."/>
        </authorList>
    </citation>
    <scope>NUCLEOTIDE SEQUENCE [LARGE SCALE GENOMIC DNA]</scope>
    <source>
        <strain evidence="2 3">CCFEE 5792</strain>
    </source>
</reference>
<keyword evidence="3" id="KW-1185">Reference proteome</keyword>
<evidence type="ECO:0000313" key="3">
    <source>
        <dbReference type="Proteomes" id="UP001358417"/>
    </source>
</evidence>
<feature type="compositionally biased region" description="Polar residues" evidence="1">
    <location>
        <begin position="14"/>
        <end position="24"/>
    </location>
</feature>
<feature type="region of interest" description="Disordered" evidence="1">
    <location>
        <begin position="1"/>
        <end position="24"/>
    </location>
</feature>
<dbReference type="EMBL" id="JAVRRD010000018">
    <property type="protein sequence ID" value="KAK5050034.1"/>
    <property type="molecule type" value="Genomic_DNA"/>
</dbReference>
<gene>
    <name evidence="2" type="ORF">LTR84_004154</name>
</gene>
<protein>
    <recommendedName>
        <fullName evidence="4">Transcription factor domain-containing protein</fullName>
    </recommendedName>
</protein>
<accession>A0AAV9N5S2</accession>
<dbReference type="RefSeq" id="XP_064704844.1">
    <property type="nucleotide sequence ID" value="XM_064847732.1"/>
</dbReference>
<feature type="compositionally biased region" description="Basic and acidic residues" evidence="1">
    <location>
        <begin position="1"/>
        <end position="13"/>
    </location>
</feature>
<dbReference type="Proteomes" id="UP001358417">
    <property type="component" value="Unassembled WGS sequence"/>
</dbReference>
<comment type="caution">
    <text evidence="2">The sequence shown here is derived from an EMBL/GenBank/DDBJ whole genome shotgun (WGS) entry which is preliminary data.</text>
</comment>
<evidence type="ECO:0000256" key="1">
    <source>
        <dbReference type="SAM" id="MobiDB-lite"/>
    </source>
</evidence>
<sequence length="640" mass="70811">MAGRNHLKEEKSRSSSPSHIFIQQNPYSCPRGGSKLVSSHARKFQSAGKRRRQEVLAHQGAEYARSLVGWRAASSTPVSLKESPTSSSTEGKMVLGMKVSALQDASIAMVVGESPGQQDGGKNEGDKGSKMTLNVGGGLRMDPFNAFPTSNSKTVNMMVDYHIHVWGPHMSGFFDSCMGYNTQLDLCWPIAMQDEMLFDATIAVSRSAWLISNGCSAADDSFMLYHRGLALAKLQQRVSFTAPCAEVEVIFTIGRMLSIAYMTNERDAFNLHIEAYQALVEQYIHANPGTDISRINVNRLRCWKAVHAYRTERDLVRDPSLQGSPSQLSSETQSRQSISPQPETSKQKEKLTPTSPFSYATLSPGTIYWISILNKLLVQQDSAHPWSRAVTARELASLSDQICQVLVWEDLSAVESQLCCALVAFCLQLKCHNNTPETTDHSESQAELPDEQDLSEYITSPSVPPLNEMAQTFLNKRLSGLSGNSDLRIIVAWSALVMGSYLLQHIDGYVRRKGHIILVSLDLALQAATGQQSNVQGETYINNGWRILEAHLKEPMGLFWHEELAGRWKHDWITTIARQQRWAATGLWIIGAPKTLHADGRPGGSEKVDVVEHLLLKDARDTLPFVDRSPASVGSIYPGL</sequence>
<dbReference type="GeneID" id="89972333"/>
<dbReference type="AlphaFoldDB" id="A0AAV9N5S2"/>
<evidence type="ECO:0008006" key="4">
    <source>
        <dbReference type="Google" id="ProtNLM"/>
    </source>
</evidence>
<feature type="compositionally biased region" description="Polar residues" evidence="1">
    <location>
        <begin position="331"/>
        <end position="344"/>
    </location>
</feature>
<feature type="region of interest" description="Disordered" evidence="1">
    <location>
        <begin position="318"/>
        <end position="356"/>
    </location>
</feature>
<organism evidence="2 3">
    <name type="scientific">Exophiala bonariae</name>
    <dbReference type="NCBI Taxonomy" id="1690606"/>
    <lineage>
        <taxon>Eukaryota</taxon>
        <taxon>Fungi</taxon>
        <taxon>Dikarya</taxon>
        <taxon>Ascomycota</taxon>
        <taxon>Pezizomycotina</taxon>
        <taxon>Eurotiomycetes</taxon>
        <taxon>Chaetothyriomycetidae</taxon>
        <taxon>Chaetothyriales</taxon>
        <taxon>Herpotrichiellaceae</taxon>
        <taxon>Exophiala</taxon>
    </lineage>
</organism>
<name>A0AAV9N5S2_9EURO</name>